<dbReference type="InterPro" id="IPR029052">
    <property type="entry name" value="Metallo-depent_PP-like"/>
</dbReference>
<comment type="caution">
    <text evidence="4">The sequence shown here is derived from an EMBL/GenBank/DDBJ whole genome shotgun (WGS) entry which is preliminary data.</text>
</comment>
<dbReference type="EMBL" id="SMYL01000003">
    <property type="protein sequence ID" value="TDK66373.1"/>
    <property type="molecule type" value="Genomic_DNA"/>
</dbReference>
<dbReference type="Gene3D" id="3.60.21.10">
    <property type="match status" value="1"/>
</dbReference>
<accession>A0A4R5W213</accession>
<keyword evidence="5" id="KW-1185">Reference proteome</keyword>
<dbReference type="RefSeq" id="WP_133327191.1">
    <property type="nucleotide sequence ID" value="NZ_SMYL01000003.1"/>
</dbReference>
<feature type="chain" id="PRO_5020582966" description="Calcineurin-like phosphoesterase domain-containing protein" evidence="2">
    <location>
        <begin position="21"/>
        <end position="488"/>
    </location>
</feature>
<evidence type="ECO:0000256" key="1">
    <source>
        <dbReference type="SAM" id="MobiDB-lite"/>
    </source>
</evidence>
<protein>
    <recommendedName>
        <fullName evidence="3">Calcineurin-like phosphoesterase domain-containing protein</fullName>
    </recommendedName>
</protein>
<dbReference type="InterPro" id="IPR004843">
    <property type="entry name" value="Calcineurin-like_PHP"/>
</dbReference>
<evidence type="ECO:0000259" key="3">
    <source>
        <dbReference type="Pfam" id="PF00149"/>
    </source>
</evidence>
<dbReference type="AlphaFoldDB" id="A0A4R5W213"/>
<evidence type="ECO:0000313" key="5">
    <source>
        <dbReference type="Proteomes" id="UP000294829"/>
    </source>
</evidence>
<feature type="compositionally biased region" description="Polar residues" evidence="1">
    <location>
        <begin position="27"/>
        <end position="38"/>
    </location>
</feature>
<dbReference type="Pfam" id="PF00149">
    <property type="entry name" value="Metallophos"/>
    <property type="match status" value="1"/>
</dbReference>
<organism evidence="4 5">
    <name type="scientific">Sapientia aquatica</name>
    <dbReference type="NCBI Taxonomy" id="1549640"/>
    <lineage>
        <taxon>Bacteria</taxon>
        <taxon>Pseudomonadati</taxon>
        <taxon>Pseudomonadota</taxon>
        <taxon>Betaproteobacteria</taxon>
        <taxon>Burkholderiales</taxon>
        <taxon>Oxalobacteraceae</taxon>
        <taxon>Sapientia</taxon>
    </lineage>
</organism>
<feature type="signal peptide" evidence="2">
    <location>
        <begin position="1"/>
        <end position="20"/>
    </location>
</feature>
<feature type="domain" description="Calcineurin-like phosphoesterase" evidence="3">
    <location>
        <begin position="154"/>
        <end position="401"/>
    </location>
</feature>
<evidence type="ECO:0000256" key="2">
    <source>
        <dbReference type="SAM" id="SignalP"/>
    </source>
</evidence>
<dbReference type="PANTHER" id="PTHR43143:SF1">
    <property type="entry name" value="SERINE_THREONINE-PROTEIN PHOSPHATASE CPPED1"/>
    <property type="match status" value="1"/>
</dbReference>
<keyword evidence="2" id="KW-0732">Signal</keyword>
<sequence length="488" mass="54481">MMKRLVAYLFLVLAFFVASAQQENGNRGATEQIDGNQSAHKKNGPPHQPPPFTYQKIFDVILGRPSNNSIDMSLLSYDGNKTVLVEYVQTGQSGVNTSNPMQLRQGEPLTFTLENLRPASAYNYKVTQVGDKAVLMQGRFVTQPTQRSNFQFSVTADSHLDQNSDLMLYQKTLANIKSEHPDFHIDLGDTFMTEKYESRELAAHQYLAQRGYFGQIGNEVPLFLVLGNHDGEETRQMRQGVDSLGVWAAHMRKRYFPNPYASGIYSAGSQADDLIGDHQDSYSWTWGDVLFVVLNPYSYASKRKADERWRLSLGDYQYHWLEKTLGESKAAYKLIFIHQLAGGLNDQGRGGIEAVQYGEWGGGNADGSDGFHEHRPGWDVPIHALLVKNHVTAVFHGHDHLYAHQQLDGIDYQEVPQPAHPGLPSPENAQAGGYKSGVIRAESGHLFISVAPSALTVSYIQSELNKDGSPGLSNNKVLESYRLAPWKY</sequence>
<dbReference type="SUPFAM" id="SSF56300">
    <property type="entry name" value="Metallo-dependent phosphatases"/>
    <property type="match status" value="1"/>
</dbReference>
<proteinExistence type="predicted"/>
<dbReference type="InterPro" id="IPR051918">
    <property type="entry name" value="STPP_CPPED1"/>
</dbReference>
<gene>
    <name evidence="4" type="ORF">E2I14_07820</name>
</gene>
<reference evidence="4 5" key="1">
    <citation type="submission" date="2019-03" db="EMBL/GenBank/DDBJ databases">
        <title>Sapientia aquatica gen. nov., sp. nov., isolated from a crater lake.</title>
        <authorList>
            <person name="Felfoldi T."/>
            <person name="Szabo A."/>
            <person name="Toth E."/>
            <person name="Schumann P."/>
            <person name="Keki Z."/>
            <person name="Marialigeti K."/>
            <person name="Mathe I."/>
        </authorList>
    </citation>
    <scope>NUCLEOTIDE SEQUENCE [LARGE SCALE GENOMIC DNA]</scope>
    <source>
        <strain evidence="4 5">SA-152</strain>
    </source>
</reference>
<dbReference type="OrthoDB" id="9804511at2"/>
<dbReference type="GO" id="GO:0016787">
    <property type="term" value="F:hydrolase activity"/>
    <property type="evidence" value="ECO:0007669"/>
    <property type="project" value="InterPro"/>
</dbReference>
<dbReference type="Proteomes" id="UP000294829">
    <property type="component" value="Unassembled WGS sequence"/>
</dbReference>
<evidence type="ECO:0000313" key="4">
    <source>
        <dbReference type="EMBL" id="TDK66373.1"/>
    </source>
</evidence>
<name>A0A4R5W213_9BURK</name>
<dbReference type="PANTHER" id="PTHR43143">
    <property type="entry name" value="METALLOPHOSPHOESTERASE, CALCINEURIN SUPERFAMILY"/>
    <property type="match status" value="1"/>
</dbReference>
<feature type="region of interest" description="Disordered" evidence="1">
    <location>
        <begin position="27"/>
        <end position="50"/>
    </location>
</feature>